<reference evidence="2" key="1">
    <citation type="journal article" date="2023" name="Science">
        <title>Genome structures resolve the early diversification of teleost fishes.</title>
        <authorList>
            <person name="Parey E."/>
            <person name="Louis A."/>
            <person name="Montfort J."/>
            <person name="Bouchez O."/>
            <person name="Roques C."/>
            <person name="Iampietro C."/>
            <person name="Lluch J."/>
            <person name="Castinel A."/>
            <person name="Donnadieu C."/>
            <person name="Desvignes T."/>
            <person name="Floi Bucao C."/>
            <person name="Jouanno E."/>
            <person name="Wen M."/>
            <person name="Mejri S."/>
            <person name="Dirks R."/>
            <person name="Jansen H."/>
            <person name="Henkel C."/>
            <person name="Chen W.J."/>
            <person name="Zahm M."/>
            <person name="Cabau C."/>
            <person name="Klopp C."/>
            <person name="Thompson A.W."/>
            <person name="Robinson-Rechavi M."/>
            <person name="Braasch I."/>
            <person name="Lecointre G."/>
            <person name="Bobe J."/>
            <person name="Postlethwait J.H."/>
            <person name="Berthelot C."/>
            <person name="Roest Crollius H."/>
            <person name="Guiguen Y."/>
        </authorList>
    </citation>
    <scope>NUCLEOTIDE SEQUENCE</scope>
    <source>
        <strain evidence="2">WJC10195</strain>
    </source>
</reference>
<dbReference type="Proteomes" id="UP001152622">
    <property type="component" value="Chromosome 2"/>
</dbReference>
<comment type="caution">
    <text evidence="2">The sequence shown here is derived from an EMBL/GenBank/DDBJ whole genome shotgun (WGS) entry which is preliminary data.</text>
</comment>
<protein>
    <submittedName>
        <fullName evidence="2">Uncharacterized protein</fullName>
    </submittedName>
</protein>
<sequence>TVPPGVAASAPAQSGREKAGSEQTARGARELLGESRAGRQSTSTSVYLCEKTPVALSTERIQVHHQDQSAFFLTAGNGFSGESVSTIYEQAGVGPSALAALPASLASGCPSAGGDSDLALSVRDVTAHYASPDRPSPKYRQAVPSSPRHLRCQAAAVSPRQRARSSDIVDGRSMGRAAKRVGMAEERMESRWGDISSGFNGKPREGL</sequence>
<name>A0A9Q1J923_SYNKA</name>
<evidence type="ECO:0000313" key="2">
    <source>
        <dbReference type="EMBL" id="KAJ8374118.1"/>
    </source>
</evidence>
<feature type="compositionally biased region" description="Basic and acidic residues" evidence="1">
    <location>
        <begin position="27"/>
        <end position="37"/>
    </location>
</feature>
<dbReference type="AlphaFoldDB" id="A0A9Q1J923"/>
<gene>
    <name evidence="2" type="ORF">SKAU_G00046980</name>
</gene>
<evidence type="ECO:0000313" key="3">
    <source>
        <dbReference type="Proteomes" id="UP001152622"/>
    </source>
</evidence>
<feature type="region of interest" description="Disordered" evidence="1">
    <location>
        <begin position="1"/>
        <end position="45"/>
    </location>
</feature>
<proteinExistence type="predicted"/>
<feature type="non-terminal residue" evidence="2">
    <location>
        <position position="1"/>
    </location>
</feature>
<feature type="region of interest" description="Disordered" evidence="1">
    <location>
        <begin position="154"/>
        <end position="207"/>
    </location>
</feature>
<accession>A0A9Q1J923</accession>
<keyword evidence="3" id="KW-1185">Reference proteome</keyword>
<evidence type="ECO:0000256" key="1">
    <source>
        <dbReference type="SAM" id="MobiDB-lite"/>
    </source>
</evidence>
<organism evidence="2 3">
    <name type="scientific">Synaphobranchus kaupii</name>
    <name type="common">Kaup's arrowtooth eel</name>
    <dbReference type="NCBI Taxonomy" id="118154"/>
    <lineage>
        <taxon>Eukaryota</taxon>
        <taxon>Metazoa</taxon>
        <taxon>Chordata</taxon>
        <taxon>Craniata</taxon>
        <taxon>Vertebrata</taxon>
        <taxon>Euteleostomi</taxon>
        <taxon>Actinopterygii</taxon>
        <taxon>Neopterygii</taxon>
        <taxon>Teleostei</taxon>
        <taxon>Anguilliformes</taxon>
        <taxon>Synaphobranchidae</taxon>
        <taxon>Synaphobranchus</taxon>
    </lineage>
</organism>
<feature type="compositionally biased region" description="Basic and acidic residues" evidence="1">
    <location>
        <begin position="182"/>
        <end position="192"/>
    </location>
</feature>
<dbReference type="EMBL" id="JAINUF010000002">
    <property type="protein sequence ID" value="KAJ8374118.1"/>
    <property type="molecule type" value="Genomic_DNA"/>
</dbReference>